<dbReference type="SUPFAM" id="SSF160059">
    <property type="entry name" value="PriA/YqbF domain"/>
    <property type="match status" value="1"/>
</dbReference>
<dbReference type="GeneID" id="93646907"/>
<dbReference type="InterPro" id="IPR036224">
    <property type="entry name" value="GINS_bundle-like_dom_sf"/>
</dbReference>
<dbReference type="GO" id="GO:0000811">
    <property type="term" value="C:GINS complex"/>
    <property type="evidence" value="ECO:0007669"/>
    <property type="project" value="TreeGrafter"/>
</dbReference>
<accession>A0A177EBU3</accession>
<dbReference type="Gene3D" id="1.20.58.1020">
    <property type="match status" value="1"/>
</dbReference>
<evidence type="ECO:0000259" key="1">
    <source>
        <dbReference type="Pfam" id="PF25005"/>
    </source>
</evidence>
<comment type="caution">
    <text evidence="2">The sequence shown here is derived from an EMBL/GenBank/DDBJ whole genome shotgun (WGS) entry which is preliminary data.</text>
</comment>
<dbReference type="RefSeq" id="XP_067544072.1">
    <property type="nucleotide sequence ID" value="XM_067687975.1"/>
</dbReference>
<dbReference type="EMBL" id="LTDL01000040">
    <property type="protein sequence ID" value="OAG29424.1"/>
    <property type="molecule type" value="Genomic_DNA"/>
</dbReference>
<dbReference type="GO" id="GO:0000727">
    <property type="term" value="P:double-strand break repair via break-induced replication"/>
    <property type="evidence" value="ECO:0007669"/>
    <property type="project" value="TreeGrafter"/>
</dbReference>
<dbReference type="InterPro" id="IPR007257">
    <property type="entry name" value="GINS_Psf2"/>
</dbReference>
<dbReference type="STRING" id="1805483.A0A177EBU3"/>
<dbReference type="Proteomes" id="UP000185944">
    <property type="component" value="Unassembled WGS sequence"/>
</dbReference>
<organism evidence="2 3">
    <name type="scientific">Nematocida displodere</name>
    <dbReference type="NCBI Taxonomy" id="1805483"/>
    <lineage>
        <taxon>Eukaryota</taxon>
        <taxon>Fungi</taxon>
        <taxon>Fungi incertae sedis</taxon>
        <taxon>Microsporidia</taxon>
        <taxon>Nematocida</taxon>
    </lineage>
</organism>
<dbReference type="GO" id="GO:0006260">
    <property type="term" value="P:DNA replication"/>
    <property type="evidence" value="ECO:0007669"/>
    <property type="project" value="InterPro"/>
</dbReference>
<evidence type="ECO:0000313" key="2">
    <source>
        <dbReference type="EMBL" id="OAG29424.1"/>
    </source>
</evidence>
<dbReference type="PANTHER" id="PTHR12772">
    <property type="entry name" value="DNA REPLICATION COMPLEX GINS PROTEIN PSF2"/>
    <property type="match status" value="1"/>
</dbReference>
<dbReference type="Gene3D" id="3.40.5.50">
    <property type="match status" value="1"/>
</dbReference>
<protein>
    <submittedName>
        <fullName evidence="2">GINS complex subunit 2</fullName>
    </submittedName>
</protein>
<dbReference type="Pfam" id="PF25005">
    <property type="entry name" value="PSF2_N"/>
    <property type="match status" value="1"/>
</dbReference>
<dbReference type="VEuPathDB" id="MicrosporidiaDB:NEDG_00557"/>
<proteinExistence type="predicted"/>
<sequence length="188" mass="21500">MSNLSRAAESFAQNITGRVRREREGEMLLAQRQRVLITPLVSIGRLEMIEGSFGPFSPMVPATVPLYIALLLKHSSLCTVHLPDYLSTACLKRAVEKEEETEDEFGSIDMYTFENANVCLESCDSVESVSEIRVLLERLKEVRMNKLLKGFKDIDTSIIGVNRLTFYEFRRIKEYLIPHLQISRRLDG</sequence>
<dbReference type="AlphaFoldDB" id="A0A177EBU3"/>
<name>A0A177EBU3_9MICR</name>
<evidence type="ECO:0000313" key="3">
    <source>
        <dbReference type="Proteomes" id="UP000185944"/>
    </source>
</evidence>
<dbReference type="PANTHER" id="PTHR12772:SF0">
    <property type="entry name" value="DNA REPLICATION COMPLEX GINS PROTEIN PSF2"/>
    <property type="match status" value="1"/>
</dbReference>
<gene>
    <name evidence="2" type="ORF">NEDG_00557</name>
</gene>
<dbReference type="InterPro" id="IPR056784">
    <property type="entry name" value="PSF2_N"/>
</dbReference>
<reference evidence="2 3" key="1">
    <citation type="submission" date="2016-02" db="EMBL/GenBank/DDBJ databases">
        <title>Discovery of a natural microsporidian pathogen with a broad tissue tropism in Caenorhabditis elegans.</title>
        <authorList>
            <person name="Luallen R.J."/>
            <person name="Reinke A.W."/>
            <person name="Tong L."/>
            <person name="Botts M.R."/>
            <person name="Felix M.-A."/>
            <person name="Troemel E.R."/>
        </authorList>
    </citation>
    <scope>NUCLEOTIDE SEQUENCE [LARGE SCALE GENOMIC DNA]</scope>
    <source>
        <strain evidence="2 3">JUm2807</strain>
    </source>
</reference>
<dbReference type="CDD" id="cd21694">
    <property type="entry name" value="GINS_B_Psf2"/>
    <property type="match status" value="1"/>
</dbReference>
<dbReference type="SUPFAM" id="SSF158573">
    <property type="entry name" value="GINS helical bundle-like"/>
    <property type="match status" value="1"/>
</dbReference>
<dbReference type="OrthoDB" id="1938138at2759"/>
<keyword evidence="3" id="KW-1185">Reference proteome</keyword>
<feature type="domain" description="DNA replication complex GINS protein PSF2 N-terminal" evidence="1">
    <location>
        <begin position="29"/>
        <end position="80"/>
    </location>
</feature>